<evidence type="ECO:0000313" key="3">
    <source>
        <dbReference type="Proteomes" id="UP000183639"/>
    </source>
</evidence>
<evidence type="ECO:0000313" key="2">
    <source>
        <dbReference type="EMBL" id="SFI01305.1"/>
    </source>
</evidence>
<dbReference type="OrthoDB" id="1954703at2"/>
<accession>A0A1I3EQN2</accession>
<dbReference type="Pfam" id="PF07872">
    <property type="entry name" value="DUF1659"/>
    <property type="match status" value="1"/>
</dbReference>
<feature type="domain" description="DUF1659" evidence="1">
    <location>
        <begin position="6"/>
        <end position="72"/>
    </location>
</feature>
<dbReference type="RefSeq" id="WP_075443400.1">
    <property type="nucleotide sequence ID" value="NZ_FOQK01000011.1"/>
</dbReference>
<dbReference type="EMBL" id="FOQK01000011">
    <property type="protein sequence ID" value="SFI01305.1"/>
    <property type="molecule type" value="Genomic_DNA"/>
</dbReference>
<protein>
    <recommendedName>
        <fullName evidence="1">DUF1659 domain-containing protein</fullName>
    </recommendedName>
</protein>
<organism evidence="2 3">
    <name type="scientific">Selenomonas ruminantium</name>
    <dbReference type="NCBI Taxonomy" id="971"/>
    <lineage>
        <taxon>Bacteria</taxon>
        <taxon>Bacillati</taxon>
        <taxon>Bacillota</taxon>
        <taxon>Negativicutes</taxon>
        <taxon>Selenomonadales</taxon>
        <taxon>Selenomonadaceae</taxon>
        <taxon>Selenomonas</taxon>
    </lineage>
</organism>
<evidence type="ECO:0000259" key="1">
    <source>
        <dbReference type="Pfam" id="PF07872"/>
    </source>
</evidence>
<reference evidence="2 3" key="1">
    <citation type="submission" date="2016-10" db="EMBL/GenBank/DDBJ databases">
        <authorList>
            <person name="de Groot N.N."/>
        </authorList>
    </citation>
    <scope>NUCLEOTIDE SEQUENCE [LARGE SCALE GENOMIC DNA]</scope>
    <source>
        <strain evidence="2 3">Z108</strain>
    </source>
</reference>
<name>A0A1I3EQN2_SELRU</name>
<dbReference type="Proteomes" id="UP000183639">
    <property type="component" value="Unassembled WGS sequence"/>
</dbReference>
<dbReference type="AlphaFoldDB" id="A0A1I3EQN2"/>
<gene>
    <name evidence="2" type="ORF">SAMN04487861_11144</name>
</gene>
<sequence length="75" mass="8291">MEAKREDQTCALKLKYVKGQNSAGKDVYAVVTFPHVNPEVTDADMYETVVLMGRLQARSLHAIVREDSASLIPQG</sequence>
<proteinExistence type="predicted"/>
<dbReference type="InterPro" id="IPR012454">
    <property type="entry name" value="DUF1659"/>
</dbReference>